<dbReference type="GO" id="GO:0005524">
    <property type="term" value="F:ATP binding"/>
    <property type="evidence" value="ECO:0007669"/>
    <property type="project" value="UniProtKB-UniRule"/>
</dbReference>
<keyword evidence="9 14" id="KW-0808">Transferase</keyword>
<evidence type="ECO:0000256" key="8">
    <source>
        <dbReference type="ARBA" id="ARBA00022573"/>
    </source>
</evidence>
<dbReference type="GO" id="GO:0005525">
    <property type="term" value="F:GTP binding"/>
    <property type="evidence" value="ECO:0007669"/>
    <property type="project" value="UniProtKB-UniRule"/>
</dbReference>
<feature type="binding site" evidence="16">
    <location>
        <begin position="32"/>
        <end position="34"/>
    </location>
    <ligand>
        <name>GTP</name>
        <dbReference type="ChEBI" id="CHEBI:37565"/>
    </ligand>
</feature>
<dbReference type="KEGG" id="prae:MN210_01940"/>
<proteinExistence type="inferred from homology"/>
<dbReference type="AlphaFoldDB" id="A0AAT9PF18"/>
<protein>
    <recommendedName>
        <fullName evidence="14">Bifunctional adenosylcobalamin biosynthesis protein</fullName>
        <ecNumber evidence="14">2.7.1.156</ecNumber>
        <ecNumber evidence="14">2.7.7.62</ecNumber>
    </recommendedName>
</protein>
<evidence type="ECO:0000256" key="6">
    <source>
        <dbReference type="ARBA" id="ARBA00005159"/>
    </source>
</evidence>
<name>A0AAT9PF18_9GAMM</name>
<dbReference type="Gene3D" id="3.40.50.300">
    <property type="entry name" value="P-loop containing nucleotide triphosphate hydrolases"/>
    <property type="match status" value="1"/>
</dbReference>
<evidence type="ECO:0000256" key="10">
    <source>
        <dbReference type="ARBA" id="ARBA00022741"/>
    </source>
</evidence>
<feature type="binding site" evidence="16">
    <location>
        <position position="63"/>
    </location>
    <ligand>
        <name>GTP</name>
        <dbReference type="ChEBI" id="CHEBI:37565"/>
    </ligand>
</feature>
<dbReference type="EMBL" id="CP093310">
    <property type="protein sequence ID" value="UNK05655.1"/>
    <property type="molecule type" value="Genomic_DNA"/>
</dbReference>
<evidence type="ECO:0000256" key="12">
    <source>
        <dbReference type="ARBA" id="ARBA00022840"/>
    </source>
</evidence>
<evidence type="ECO:0000313" key="18">
    <source>
        <dbReference type="Proteomes" id="UP000829560"/>
    </source>
</evidence>
<evidence type="ECO:0000256" key="9">
    <source>
        <dbReference type="ARBA" id="ARBA00022679"/>
    </source>
</evidence>
<comment type="function">
    <text evidence="4 14">Catalyzes ATP-dependent phosphorylation of adenosylcobinamide and addition of GMP to adenosylcobinamide phosphate.</text>
</comment>
<keyword evidence="17" id="KW-0548">Nucleotidyltransferase</keyword>
<dbReference type="GO" id="GO:0009236">
    <property type="term" value="P:cobalamin biosynthetic process"/>
    <property type="evidence" value="ECO:0007669"/>
    <property type="project" value="UniProtKB-UniRule"/>
</dbReference>
<reference evidence="17" key="1">
    <citation type="submission" date="2024-03" db="EMBL/GenBank/DDBJ databases">
        <title>Psychrobacter raelis sp. nov. isolated from a dog with peritonitis.</title>
        <authorList>
            <person name="Schiavone A."/>
            <person name="Manzulli V."/>
            <person name="Camarda A."/>
            <person name="Cafiero M.A."/>
            <person name="Vasco I."/>
            <person name="Marino L."/>
            <person name="Pennuzzi G."/>
            <person name="Serrecchia L."/>
            <person name="Galante D."/>
            <person name="Pugliese N."/>
        </authorList>
    </citation>
    <scope>NUCLEOTIDE SEQUENCE</scope>
    <source>
        <strain evidence="17">PraFG1</strain>
    </source>
</reference>
<dbReference type="Pfam" id="PF02283">
    <property type="entry name" value="CobU"/>
    <property type="match status" value="1"/>
</dbReference>
<accession>A0AAT9PF18</accession>
<evidence type="ECO:0000256" key="14">
    <source>
        <dbReference type="PIRNR" id="PIRNR006135"/>
    </source>
</evidence>
<keyword evidence="13 14" id="KW-0342">GTP-binding</keyword>
<evidence type="ECO:0000256" key="1">
    <source>
        <dbReference type="ARBA" id="ARBA00000312"/>
    </source>
</evidence>
<evidence type="ECO:0000256" key="3">
    <source>
        <dbReference type="ARBA" id="ARBA00001522"/>
    </source>
</evidence>
<comment type="catalytic activity">
    <reaction evidence="1 14">
        <text>adenosylcob(III)inamide + ATP = adenosylcob(III)inamide phosphate + ADP + H(+)</text>
        <dbReference type="Rhea" id="RHEA:15769"/>
        <dbReference type="ChEBI" id="CHEBI:2480"/>
        <dbReference type="ChEBI" id="CHEBI:15378"/>
        <dbReference type="ChEBI" id="CHEBI:30616"/>
        <dbReference type="ChEBI" id="CHEBI:58502"/>
        <dbReference type="ChEBI" id="CHEBI:456216"/>
        <dbReference type="EC" id="2.7.1.156"/>
    </reaction>
</comment>
<keyword evidence="11 14" id="KW-0418">Kinase</keyword>
<dbReference type="GO" id="GO:0043752">
    <property type="term" value="F:adenosylcobinamide kinase activity"/>
    <property type="evidence" value="ECO:0007669"/>
    <property type="project" value="UniProtKB-EC"/>
</dbReference>
<sequence>MIHYITGGERSGKSSYAERLAEQVSATPYYLATSRVLDENFAKRVQRHVHDRAESSCQWTTIEADLNLTEALQRYFNQHKSDLKQYNQPLVIVIDCVTLWLTNYVMDYDYDVDKCLILAKQDIDSLATFANQHKATLFIISNEIGMSLHASTAESRQFVSLQGWVNQYLAQVADKATLVVSGLPVVLK</sequence>
<evidence type="ECO:0000256" key="11">
    <source>
        <dbReference type="ARBA" id="ARBA00022777"/>
    </source>
</evidence>
<dbReference type="InterPro" id="IPR027417">
    <property type="entry name" value="P-loop_NTPase"/>
</dbReference>
<feature type="active site" description="GMP-histidine intermediate" evidence="15">
    <location>
        <position position="48"/>
    </location>
</feature>
<feature type="binding site" evidence="16">
    <location>
        <begin position="7"/>
        <end position="14"/>
    </location>
    <ligand>
        <name>GTP</name>
        <dbReference type="ChEBI" id="CHEBI:37565"/>
    </ligand>
</feature>
<dbReference type="GO" id="GO:0008820">
    <property type="term" value="F:cobinamide phosphate guanylyltransferase activity"/>
    <property type="evidence" value="ECO:0007669"/>
    <property type="project" value="UniProtKB-UniRule"/>
</dbReference>
<dbReference type="PANTHER" id="PTHR34848:SF1">
    <property type="entry name" value="BIFUNCTIONAL ADENOSYLCOBALAMIN BIOSYNTHESIS PROTEIN COBU"/>
    <property type="match status" value="1"/>
</dbReference>
<dbReference type="RefSeq" id="WP_241879005.1">
    <property type="nucleotide sequence ID" value="NZ_CP093310.2"/>
</dbReference>
<dbReference type="PIRSF" id="PIRSF006135">
    <property type="entry name" value="CobU"/>
    <property type="match status" value="1"/>
</dbReference>
<comment type="similarity">
    <text evidence="7 14">Belongs to the CobU/CobP family.</text>
</comment>
<dbReference type="PANTHER" id="PTHR34848">
    <property type="match status" value="1"/>
</dbReference>
<comment type="catalytic activity">
    <reaction evidence="3">
        <text>adenosylcob(III)inamide + GTP = adenosylcob(III)inamide phosphate + GDP + H(+)</text>
        <dbReference type="Rhea" id="RHEA:15765"/>
        <dbReference type="ChEBI" id="CHEBI:2480"/>
        <dbReference type="ChEBI" id="CHEBI:15378"/>
        <dbReference type="ChEBI" id="CHEBI:37565"/>
        <dbReference type="ChEBI" id="CHEBI:58189"/>
        <dbReference type="ChEBI" id="CHEBI:58502"/>
        <dbReference type="EC" id="2.7.1.156"/>
    </reaction>
</comment>
<evidence type="ECO:0000256" key="4">
    <source>
        <dbReference type="ARBA" id="ARBA00003889"/>
    </source>
</evidence>
<dbReference type="CDD" id="cd00544">
    <property type="entry name" value="CobU"/>
    <property type="match status" value="1"/>
</dbReference>
<keyword evidence="8 14" id="KW-0169">Cobalamin biosynthesis</keyword>
<comment type="catalytic activity">
    <reaction evidence="2 14">
        <text>adenosylcob(III)inamide phosphate + GTP + H(+) = adenosylcob(III)inamide-GDP + diphosphate</text>
        <dbReference type="Rhea" id="RHEA:22712"/>
        <dbReference type="ChEBI" id="CHEBI:15378"/>
        <dbReference type="ChEBI" id="CHEBI:33019"/>
        <dbReference type="ChEBI" id="CHEBI:37565"/>
        <dbReference type="ChEBI" id="CHEBI:58502"/>
        <dbReference type="ChEBI" id="CHEBI:60487"/>
        <dbReference type="EC" id="2.7.7.62"/>
    </reaction>
</comment>
<keyword evidence="10 14" id="KW-0547">Nucleotide-binding</keyword>
<keyword evidence="18" id="KW-1185">Reference proteome</keyword>
<dbReference type="EC" id="2.7.1.156" evidence="14"/>
<dbReference type="InterPro" id="IPR003203">
    <property type="entry name" value="CobU/CobP"/>
</dbReference>
<evidence type="ECO:0000313" key="17">
    <source>
        <dbReference type="EMBL" id="UNK05655.1"/>
    </source>
</evidence>
<feature type="binding site" evidence="16">
    <location>
        <position position="95"/>
    </location>
    <ligand>
        <name>GTP</name>
        <dbReference type="ChEBI" id="CHEBI:37565"/>
    </ligand>
</feature>
<comment type="pathway">
    <text evidence="5 14">Cofactor biosynthesis; adenosylcobalamin biosynthesis; adenosylcobalamin from cob(II)yrinate a,c-diamide: step 6/7.</text>
</comment>
<gene>
    <name evidence="17" type="ORF">MN210_01940</name>
</gene>
<evidence type="ECO:0000256" key="13">
    <source>
        <dbReference type="ARBA" id="ARBA00023134"/>
    </source>
</evidence>
<comment type="pathway">
    <text evidence="6 14">Cofactor biosynthesis; adenosylcobalamin biosynthesis; adenosylcobalamin from cob(II)yrinate a,c-diamide: step 5/7.</text>
</comment>
<evidence type="ECO:0000256" key="16">
    <source>
        <dbReference type="PIRSR" id="PIRSR006135-2"/>
    </source>
</evidence>
<evidence type="ECO:0000256" key="5">
    <source>
        <dbReference type="ARBA" id="ARBA00004692"/>
    </source>
</evidence>
<keyword evidence="12 14" id="KW-0067">ATP-binding</keyword>
<evidence type="ECO:0000256" key="15">
    <source>
        <dbReference type="PIRSR" id="PIRSR006135-1"/>
    </source>
</evidence>
<dbReference type="Proteomes" id="UP000829560">
    <property type="component" value="Chromosome"/>
</dbReference>
<organism evidence="17 18">
    <name type="scientific">Psychrobacter raelei</name>
    <dbReference type="NCBI Taxonomy" id="2565531"/>
    <lineage>
        <taxon>Bacteria</taxon>
        <taxon>Pseudomonadati</taxon>
        <taxon>Pseudomonadota</taxon>
        <taxon>Gammaproteobacteria</taxon>
        <taxon>Moraxellales</taxon>
        <taxon>Moraxellaceae</taxon>
        <taxon>Psychrobacter</taxon>
    </lineage>
</organism>
<evidence type="ECO:0000256" key="7">
    <source>
        <dbReference type="ARBA" id="ARBA00007490"/>
    </source>
</evidence>
<dbReference type="SUPFAM" id="SSF52540">
    <property type="entry name" value="P-loop containing nucleoside triphosphate hydrolases"/>
    <property type="match status" value="1"/>
</dbReference>
<evidence type="ECO:0000256" key="2">
    <source>
        <dbReference type="ARBA" id="ARBA00000711"/>
    </source>
</evidence>
<dbReference type="EC" id="2.7.7.62" evidence="14"/>